<dbReference type="PROSITE" id="PS50943">
    <property type="entry name" value="HTH_CROC1"/>
    <property type="match status" value="1"/>
</dbReference>
<dbReference type="Proteomes" id="UP001600943">
    <property type="component" value="Unassembled WGS sequence"/>
</dbReference>
<accession>A0ABQ0BFQ1</accession>
<evidence type="ECO:0000313" key="4">
    <source>
        <dbReference type="Proteomes" id="UP001600943"/>
    </source>
</evidence>
<dbReference type="Pfam" id="PF01381">
    <property type="entry name" value="HTH_3"/>
    <property type="match status" value="1"/>
</dbReference>
<comment type="caution">
    <text evidence="3">The sequence shown here is derived from an EMBL/GenBank/DDBJ whole genome shotgun (WGS) entry which is preliminary data.</text>
</comment>
<evidence type="ECO:0000313" key="3">
    <source>
        <dbReference type="EMBL" id="GAA6410278.1"/>
    </source>
</evidence>
<sequence>MMEDTYLGENIRMLRKAKKLTRAELAERVGISESHMNKIEAGSRRPGINTYQKIMDELGADWVIKDSDDTLKGRCIKKIEKIIWDSTDEQALFMTNVFESMSKNLDLVG</sequence>
<dbReference type="Gene3D" id="1.10.260.40">
    <property type="entry name" value="lambda repressor-like DNA-binding domains"/>
    <property type="match status" value="1"/>
</dbReference>
<dbReference type="InterPro" id="IPR050807">
    <property type="entry name" value="TransReg_Diox_bact_type"/>
</dbReference>
<reference evidence="3 4" key="1">
    <citation type="submission" date="2024-04" db="EMBL/GenBank/DDBJ databases">
        <title>Defined microbial consortia suppress multidrug-resistant proinflammatory Enterobacteriaceae via ecological control.</title>
        <authorList>
            <person name="Furuichi M."/>
            <person name="Kawaguchi T."/>
            <person name="Pust M."/>
            <person name="Yasuma K."/>
            <person name="Plichta D."/>
            <person name="Hasegawa N."/>
            <person name="Ohya T."/>
            <person name="Bhattarai S."/>
            <person name="Sasajima S."/>
            <person name="Aoto Y."/>
            <person name="Tuganbaev T."/>
            <person name="Yaginuma M."/>
            <person name="Ueda M."/>
            <person name="Okahashi N."/>
            <person name="Amafuji K."/>
            <person name="Kiridooshi Y."/>
            <person name="Sugita K."/>
            <person name="Strazar M."/>
            <person name="Skelly A."/>
            <person name="Suda W."/>
            <person name="Hattori M."/>
            <person name="Nakamoto N."/>
            <person name="Caballero S."/>
            <person name="Norman J."/>
            <person name="Olle B."/>
            <person name="Tanoue T."/>
            <person name="Arita M."/>
            <person name="Bucci V."/>
            <person name="Atarashi K."/>
            <person name="Xavier R."/>
            <person name="Honda K."/>
        </authorList>
    </citation>
    <scope>NUCLEOTIDE SEQUENCE [LARGE SCALE GENOMIC DNA]</scope>
    <source>
        <strain evidence="4">k04-0078-D8-1</strain>
    </source>
</reference>
<dbReference type="InterPro" id="IPR010982">
    <property type="entry name" value="Lambda_DNA-bd_dom_sf"/>
</dbReference>
<evidence type="ECO:0000256" key="1">
    <source>
        <dbReference type="ARBA" id="ARBA00023125"/>
    </source>
</evidence>
<dbReference type="SMART" id="SM00530">
    <property type="entry name" value="HTH_XRE"/>
    <property type="match status" value="1"/>
</dbReference>
<dbReference type="RefSeq" id="WP_390408582.1">
    <property type="nucleotide sequence ID" value="NZ_BAABYW010000001.1"/>
</dbReference>
<dbReference type="SUPFAM" id="SSF47413">
    <property type="entry name" value="lambda repressor-like DNA-binding domains"/>
    <property type="match status" value="1"/>
</dbReference>
<feature type="domain" description="HTH cro/C1-type" evidence="2">
    <location>
        <begin position="11"/>
        <end position="65"/>
    </location>
</feature>
<name>A0ABQ0BFQ1_9FIRM</name>
<organism evidence="3 4">
    <name type="scientific">Blautia hominis</name>
    <dbReference type="NCBI Taxonomy" id="2025493"/>
    <lineage>
        <taxon>Bacteria</taxon>
        <taxon>Bacillati</taxon>
        <taxon>Bacillota</taxon>
        <taxon>Clostridia</taxon>
        <taxon>Lachnospirales</taxon>
        <taxon>Lachnospiraceae</taxon>
        <taxon>Blautia</taxon>
    </lineage>
</organism>
<dbReference type="CDD" id="cd00093">
    <property type="entry name" value="HTH_XRE"/>
    <property type="match status" value="1"/>
</dbReference>
<protein>
    <recommendedName>
        <fullName evidence="2">HTH cro/C1-type domain-containing protein</fullName>
    </recommendedName>
</protein>
<dbReference type="EMBL" id="BAABYW010000001">
    <property type="protein sequence ID" value="GAA6410278.1"/>
    <property type="molecule type" value="Genomic_DNA"/>
</dbReference>
<keyword evidence="4" id="KW-1185">Reference proteome</keyword>
<keyword evidence="1" id="KW-0238">DNA-binding</keyword>
<dbReference type="PANTHER" id="PTHR46797:SF1">
    <property type="entry name" value="METHYLPHOSPHONATE SYNTHASE"/>
    <property type="match status" value="1"/>
</dbReference>
<gene>
    <name evidence="3" type="ORF">K040078D81_43950</name>
</gene>
<dbReference type="PANTHER" id="PTHR46797">
    <property type="entry name" value="HTH-TYPE TRANSCRIPTIONAL REGULATOR"/>
    <property type="match status" value="1"/>
</dbReference>
<dbReference type="InterPro" id="IPR001387">
    <property type="entry name" value="Cro/C1-type_HTH"/>
</dbReference>
<evidence type="ECO:0000259" key="2">
    <source>
        <dbReference type="PROSITE" id="PS50943"/>
    </source>
</evidence>
<proteinExistence type="predicted"/>